<comment type="caution">
    <text evidence="1">The sequence shown here is derived from an EMBL/GenBank/DDBJ whole genome shotgun (WGS) entry which is preliminary data.</text>
</comment>
<name>A0A8J5LYP9_9STRA</name>
<dbReference type="AlphaFoldDB" id="A0A8J5LYP9"/>
<proteinExistence type="predicted"/>
<dbReference type="Proteomes" id="UP000709295">
    <property type="component" value="Unassembled WGS sequence"/>
</dbReference>
<evidence type="ECO:0000313" key="2">
    <source>
        <dbReference type="Proteomes" id="UP000709295"/>
    </source>
</evidence>
<reference evidence="1" key="1">
    <citation type="submission" date="2021-01" db="EMBL/GenBank/DDBJ databases">
        <title>Phytophthora aleatoria, a newly-described species from Pinus radiata is distinct from Phytophthora cactorum isolates based on comparative genomics.</title>
        <authorList>
            <person name="Mcdougal R."/>
            <person name="Panda P."/>
            <person name="Williams N."/>
            <person name="Studholme D.J."/>
        </authorList>
    </citation>
    <scope>NUCLEOTIDE SEQUENCE</scope>
    <source>
        <strain evidence="1">NZFS 4037</strain>
    </source>
</reference>
<dbReference type="EMBL" id="JAENGY010002436">
    <property type="protein sequence ID" value="KAG6944231.1"/>
    <property type="molecule type" value="Genomic_DNA"/>
</dbReference>
<evidence type="ECO:0000313" key="1">
    <source>
        <dbReference type="EMBL" id="KAG6944231.1"/>
    </source>
</evidence>
<protein>
    <submittedName>
        <fullName evidence="1">Uncharacterized protein</fullName>
    </submittedName>
</protein>
<keyword evidence="2" id="KW-1185">Reference proteome</keyword>
<gene>
    <name evidence="1" type="ORF">JG688_00017194</name>
</gene>
<accession>A0A8J5LYP9</accession>
<sequence>MTFDAAGTGISTPALSFGGTVFNQNYYISLTEGSAGIIKALIANTTSSSSSTTGALRCSGGAYFGGNSVFNLAITATDIYGAVRSPIQSYITSLGTLSGLSTTGDITCGGSLNGFISYGKLTEVGIGSVYPTTEYLRITGNGLDYLDWELHTLRSIRRL</sequence>
<organism evidence="1 2">
    <name type="scientific">Phytophthora aleatoria</name>
    <dbReference type="NCBI Taxonomy" id="2496075"/>
    <lineage>
        <taxon>Eukaryota</taxon>
        <taxon>Sar</taxon>
        <taxon>Stramenopiles</taxon>
        <taxon>Oomycota</taxon>
        <taxon>Peronosporomycetes</taxon>
        <taxon>Peronosporales</taxon>
        <taxon>Peronosporaceae</taxon>
        <taxon>Phytophthora</taxon>
    </lineage>
</organism>